<reference evidence="1" key="1">
    <citation type="submission" date="2018-09" db="EMBL/GenBank/DDBJ databases">
        <authorList>
            <person name="Zhou D."/>
        </authorList>
    </citation>
    <scope>NUCLEOTIDE SEQUENCE</scope>
    <source>
        <strain evidence="1">D920</strain>
        <plasmid evidence="1">pD920-IMP</plasmid>
    </source>
</reference>
<evidence type="ECO:0000313" key="1">
    <source>
        <dbReference type="EMBL" id="QBQ66395.1"/>
    </source>
</evidence>
<dbReference type="EMBL" id="MH909328">
    <property type="protein sequence ID" value="QBQ66395.1"/>
    <property type="molecule type" value="Genomic_DNA"/>
</dbReference>
<dbReference type="AlphaFoldDB" id="A0A482LYM2"/>
<protein>
    <submittedName>
        <fullName evidence="1">TniB NTP-binding protein</fullName>
    </submittedName>
</protein>
<proteinExistence type="predicted"/>
<geneLocation type="plasmid" evidence="1">
    <name>pD920-IMP</name>
</geneLocation>
<organism evidence="1">
    <name type="scientific">Klebsiella pneumoniae</name>
    <dbReference type="NCBI Taxonomy" id="573"/>
    <lineage>
        <taxon>Bacteria</taxon>
        <taxon>Pseudomonadati</taxon>
        <taxon>Pseudomonadota</taxon>
        <taxon>Gammaproteobacteria</taxon>
        <taxon>Enterobacterales</taxon>
        <taxon>Enterobacteriaceae</taxon>
        <taxon>Klebsiella/Raoultella group</taxon>
        <taxon>Klebsiella</taxon>
        <taxon>Klebsiella pneumoniae complex</taxon>
    </lineage>
</organism>
<name>A0A482LYM2_KLEPN</name>
<sequence>MLKLHDFCNRAHTSIEHSRDWCRSLLILNCQELAAQQPLRPINWCSRLLKMTIVPPAPGLIEQLRHMVQMLVDPFGQFFDGLLLELVTFPELDVQALATWLRFRPIAPSCRHDSRTVFTSSSVRTGIRFNDRSHFCT</sequence>
<accession>A0A482LYM2</accession>
<keyword evidence="1" id="KW-0614">Plasmid</keyword>